<evidence type="ECO:0008006" key="4">
    <source>
        <dbReference type="Google" id="ProtNLM"/>
    </source>
</evidence>
<gene>
    <name evidence="2" type="ORF">F3Y22_tig00012370pilonHSYRG00056</name>
</gene>
<sequence length="256" mass="27985">MGIVIDCHCTFCGAGMDTRNHLFFKCQVATALWSAIFSCSGLRFSHHSWDALYAWATANWKGSSLLTSIMKLSSNALIHTIWKERNKRIFQSQALTIEAMFSSIKETTGFKLRGRHINRLPTANISLCNQWGTEVVWEGEETEVKKVESDMQKKAGSGTTNAKNKQSQILIAGGKRIEKRGEGIVYLVTTMQSFRPAAAKKSPAVGTTAPSNPGGKAGNKNDGNAKDPKQGNILSFFKKVGSSVSSAFYLLLPCSI</sequence>
<dbReference type="PANTHER" id="PTHR17598">
    <property type="entry name" value="DNA POLYMERASE DELTA SUBUNIT 3"/>
    <property type="match status" value="1"/>
</dbReference>
<evidence type="ECO:0000256" key="1">
    <source>
        <dbReference type="SAM" id="MobiDB-lite"/>
    </source>
</evidence>
<dbReference type="GO" id="GO:0006297">
    <property type="term" value="P:nucleotide-excision repair, DNA gap filling"/>
    <property type="evidence" value="ECO:0007669"/>
    <property type="project" value="TreeGrafter"/>
</dbReference>
<keyword evidence="3" id="KW-1185">Reference proteome</keyword>
<comment type="caution">
    <text evidence="2">The sequence shown here is derived from an EMBL/GenBank/DDBJ whole genome shotgun (WGS) entry which is preliminary data.</text>
</comment>
<dbReference type="PANTHER" id="PTHR17598:SF13">
    <property type="entry name" value="DNA POLYMERASE DELTA SUBUNIT 3"/>
    <property type="match status" value="1"/>
</dbReference>
<protein>
    <recommendedName>
        <fullName evidence="4">Reverse transcriptase zinc-binding domain-containing protein</fullName>
    </recommendedName>
</protein>
<reference evidence="2" key="1">
    <citation type="submission" date="2019-09" db="EMBL/GenBank/DDBJ databases">
        <title>Draft genome information of white flower Hibiscus syriacus.</title>
        <authorList>
            <person name="Kim Y.-M."/>
        </authorList>
    </citation>
    <scope>NUCLEOTIDE SEQUENCE [LARGE SCALE GENOMIC DNA]</scope>
    <source>
        <strain evidence="2">YM2019G1</strain>
    </source>
</reference>
<proteinExistence type="predicted"/>
<name>A0A6A3C3W1_HIBSY</name>
<dbReference type="GO" id="GO:1904161">
    <property type="term" value="P:DNA synthesis involved in UV-damage excision repair"/>
    <property type="evidence" value="ECO:0007669"/>
    <property type="project" value="TreeGrafter"/>
</dbReference>
<dbReference type="GO" id="GO:0003887">
    <property type="term" value="F:DNA-directed DNA polymerase activity"/>
    <property type="evidence" value="ECO:0007669"/>
    <property type="project" value="TreeGrafter"/>
</dbReference>
<dbReference type="Proteomes" id="UP000436088">
    <property type="component" value="Unassembled WGS sequence"/>
</dbReference>
<organism evidence="2 3">
    <name type="scientific">Hibiscus syriacus</name>
    <name type="common">Rose of Sharon</name>
    <dbReference type="NCBI Taxonomy" id="106335"/>
    <lineage>
        <taxon>Eukaryota</taxon>
        <taxon>Viridiplantae</taxon>
        <taxon>Streptophyta</taxon>
        <taxon>Embryophyta</taxon>
        <taxon>Tracheophyta</taxon>
        <taxon>Spermatophyta</taxon>
        <taxon>Magnoliopsida</taxon>
        <taxon>eudicotyledons</taxon>
        <taxon>Gunneridae</taxon>
        <taxon>Pentapetalae</taxon>
        <taxon>rosids</taxon>
        <taxon>malvids</taxon>
        <taxon>Malvales</taxon>
        <taxon>Malvaceae</taxon>
        <taxon>Malvoideae</taxon>
        <taxon>Hibiscus</taxon>
    </lineage>
</organism>
<accession>A0A6A3C3W1</accession>
<evidence type="ECO:0000313" key="3">
    <source>
        <dbReference type="Proteomes" id="UP000436088"/>
    </source>
</evidence>
<evidence type="ECO:0000313" key="2">
    <source>
        <dbReference type="EMBL" id="KAE8723474.1"/>
    </source>
</evidence>
<dbReference type="EMBL" id="VEPZ02000519">
    <property type="protein sequence ID" value="KAE8723474.1"/>
    <property type="molecule type" value="Genomic_DNA"/>
</dbReference>
<dbReference type="GO" id="GO:0043625">
    <property type="term" value="C:delta DNA polymerase complex"/>
    <property type="evidence" value="ECO:0007669"/>
    <property type="project" value="InterPro"/>
</dbReference>
<dbReference type="GO" id="GO:0006271">
    <property type="term" value="P:DNA strand elongation involved in DNA replication"/>
    <property type="evidence" value="ECO:0007669"/>
    <property type="project" value="TreeGrafter"/>
</dbReference>
<feature type="region of interest" description="Disordered" evidence="1">
    <location>
        <begin position="198"/>
        <end position="227"/>
    </location>
</feature>
<dbReference type="AlphaFoldDB" id="A0A6A3C3W1"/>
<dbReference type="InterPro" id="IPR019038">
    <property type="entry name" value="POLD3"/>
</dbReference>